<dbReference type="PANTHER" id="PTHR28088">
    <property type="entry name" value="TRANSCRIPTIONAL ACTIVATOR HAA1-RELATED"/>
    <property type="match status" value="1"/>
</dbReference>
<dbReference type="Proteomes" id="UP001219355">
    <property type="component" value="Chromosome 1"/>
</dbReference>
<feature type="compositionally biased region" description="Polar residues" evidence="8">
    <location>
        <begin position="531"/>
        <end position="548"/>
    </location>
</feature>
<keyword evidence="7" id="KW-0539">Nucleus</keyword>
<dbReference type="GO" id="GO:0005507">
    <property type="term" value="F:copper ion binding"/>
    <property type="evidence" value="ECO:0007669"/>
    <property type="project" value="InterPro"/>
</dbReference>
<feature type="region of interest" description="Disordered" evidence="8">
    <location>
        <begin position="81"/>
        <end position="172"/>
    </location>
</feature>
<name>A0AAF0IJB7_9EURO</name>
<feature type="domain" description="Copper-fist" evidence="9">
    <location>
        <begin position="6"/>
        <end position="41"/>
    </location>
</feature>
<dbReference type="PANTHER" id="PTHR28088:SF9">
    <property type="entry name" value="TRANSCRIPTION FACTOR GRISEA, PUTATIVE (AFU_ORTHOLOGUE AFUA_1G13190)-RELATED"/>
    <property type="match status" value="1"/>
</dbReference>
<evidence type="ECO:0000256" key="6">
    <source>
        <dbReference type="ARBA" id="ARBA00023163"/>
    </source>
</evidence>
<feature type="compositionally biased region" description="Polar residues" evidence="8">
    <location>
        <begin position="125"/>
        <end position="134"/>
    </location>
</feature>
<feature type="region of interest" description="Disordered" evidence="8">
    <location>
        <begin position="326"/>
        <end position="345"/>
    </location>
</feature>
<keyword evidence="5" id="KW-0805">Transcription regulation</keyword>
<keyword evidence="4" id="KW-0186">Copper</keyword>
<evidence type="ECO:0000256" key="5">
    <source>
        <dbReference type="ARBA" id="ARBA00023015"/>
    </source>
</evidence>
<dbReference type="GO" id="GO:0000981">
    <property type="term" value="F:DNA-binding transcription factor activity, RNA polymerase II-specific"/>
    <property type="evidence" value="ECO:0007669"/>
    <property type="project" value="TreeGrafter"/>
</dbReference>
<dbReference type="SMART" id="SM00412">
    <property type="entry name" value="Cu_FIST"/>
    <property type="match status" value="1"/>
</dbReference>
<evidence type="ECO:0000259" key="9">
    <source>
        <dbReference type="PROSITE" id="PS50073"/>
    </source>
</evidence>
<dbReference type="InterPro" id="IPR051763">
    <property type="entry name" value="Copper_Homeo_Regul"/>
</dbReference>
<gene>
    <name evidence="10" type="ORF">PRK78_002102</name>
</gene>
<dbReference type="GO" id="GO:0045944">
    <property type="term" value="P:positive regulation of transcription by RNA polymerase II"/>
    <property type="evidence" value="ECO:0007669"/>
    <property type="project" value="TreeGrafter"/>
</dbReference>
<dbReference type="PROSITE" id="PS50073">
    <property type="entry name" value="COPPER_FIST_2"/>
    <property type="match status" value="1"/>
</dbReference>
<evidence type="ECO:0000256" key="3">
    <source>
        <dbReference type="ARBA" id="ARBA00022833"/>
    </source>
</evidence>
<dbReference type="Pfam" id="PF00649">
    <property type="entry name" value="Copper-fist"/>
    <property type="match status" value="1"/>
</dbReference>
<dbReference type="SUPFAM" id="SSF57879">
    <property type="entry name" value="Zinc domain conserved in yeast copper-regulated transcription factors"/>
    <property type="match status" value="1"/>
</dbReference>
<dbReference type="FunFam" id="3.90.430.10:FF:000001">
    <property type="entry name" value="Copper fist DNA-binding protein"/>
    <property type="match status" value="1"/>
</dbReference>
<evidence type="ECO:0000256" key="7">
    <source>
        <dbReference type="ARBA" id="ARBA00023242"/>
    </source>
</evidence>
<dbReference type="InterPro" id="IPR036395">
    <property type="entry name" value="Cu_fist_DNA-bd_dom_sf"/>
</dbReference>
<evidence type="ECO:0000313" key="10">
    <source>
        <dbReference type="EMBL" id="WEW56654.1"/>
    </source>
</evidence>
<organism evidence="10 11">
    <name type="scientific">Emydomyces testavorans</name>
    <dbReference type="NCBI Taxonomy" id="2070801"/>
    <lineage>
        <taxon>Eukaryota</taxon>
        <taxon>Fungi</taxon>
        <taxon>Dikarya</taxon>
        <taxon>Ascomycota</taxon>
        <taxon>Pezizomycotina</taxon>
        <taxon>Eurotiomycetes</taxon>
        <taxon>Eurotiomycetidae</taxon>
        <taxon>Onygenales</taxon>
        <taxon>Nannizziopsiaceae</taxon>
        <taxon>Emydomyces</taxon>
    </lineage>
</organism>
<feature type="compositionally biased region" description="Low complexity" evidence="8">
    <location>
        <begin position="84"/>
        <end position="101"/>
    </location>
</feature>
<protein>
    <recommendedName>
        <fullName evidence="9">Copper-fist domain-containing protein</fullName>
    </recommendedName>
</protein>
<reference evidence="10" key="1">
    <citation type="submission" date="2023-03" db="EMBL/GenBank/DDBJ databases">
        <title>Emydomyces testavorans Genome Sequence.</title>
        <authorList>
            <person name="Hoyer L."/>
        </authorList>
    </citation>
    <scope>NUCLEOTIDE SEQUENCE</scope>
    <source>
        <strain evidence="10">16-2883</strain>
    </source>
</reference>
<dbReference type="GO" id="GO:0000978">
    <property type="term" value="F:RNA polymerase II cis-regulatory region sequence-specific DNA binding"/>
    <property type="evidence" value="ECO:0007669"/>
    <property type="project" value="TreeGrafter"/>
</dbReference>
<dbReference type="GO" id="GO:0006879">
    <property type="term" value="P:intracellular iron ion homeostasis"/>
    <property type="evidence" value="ECO:0007669"/>
    <property type="project" value="TreeGrafter"/>
</dbReference>
<feature type="compositionally biased region" description="Low complexity" evidence="8">
    <location>
        <begin position="335"/>
        <end position="345"/>
    </location>
</feature>
<evidence type="ECO:0000256" key="1">
    <source>
        <dbReference type="ARBA" id="ARBA00004123"/>
    </source>
</evidence>
<comment type="subcellular location">
    <subcellularLocation>
        <location evidence="1">Nucleus</location>
    </subcellularLocation>
</comment>
<evidence type="ECO:0000256" key="8">
    <source>
        <dbReference type="SAM" id="MobiDB-lite"/>
    </source>
</evidence>
<dbReference type="GO" id="GO:0006878">
    <property type="term" value="P:intracellular copper ion homeostasis"/>
    <property type="evidence" value="ECO:0007669"/>
    <property type="project" value="TreeGrafter"/>
</dbReference>
<feature type="compositionally biased region" description="Basic and acidic residues" evidence="8">
    <location>
        <begin position="147"/>
        <end position="163"/>
    </location>
</feature>
<keyword evidence="6" id="KW-0804">Transcription</keyword>
<keyword evidence="3" id="KW-0862">Zinc</keyword>
<keyword evidence="2" id="KW-0479">Metal-binding</keyword>
<evidence type="ECO:0000256" key="2">
    <source>
        <dbReference type="ARBA" id="ARBA00022723"/>
    </source>
</evidence>
<dbReference type="EMBL" id="CP120627">
    <property type="protein sequence ID" value="WEW56654.1"/>
    <property type="molecule type" value="Genomic_DNA"/>
</dbReference>
<evidence type="ECO:0000313" key="11">
    <source>
        <dbReference type="Proteomes" id="UP001219355"/>
    </source>
</evidence>
<evidence type="ECO:0000256" key="4">
    <source>
        <dbReference type="ARBA" id="ARBA00023008"/>
    </source>
</evidence>
<dbReference type="AlphaFoldDB" id="A0AAF0IJB7"/>
<feature type="region of interest" description="Disordered" evidence="8">
    <location>
        <begin position="519"/>
        <end position="548"/>
    </location>
</feature>
<proteinExistence type="predicted"/>
<dbReference type="Gene3D" id="3.90.430.10">
    <property type="entry name" value="Copper fist DNA-binding domain"/>
    <property type="match status" value="1"/>
</dbReference>
<dbReference type="GO" id="GO:0005634">
    <property type="term" value="C:nucleus"/>
    <property type="evidence" value="ECO:0007669"/>
    <property type="project" value="UniProtKB-SubCell"/>
</dbReference>
<keyword evidence="11" id="KW-1185">Reference proteome</keyword>
<dbReference type="SMART" id="SM01090">
    <property type="entry name" value="Copper-fist"/>
    <property type="match status" value="1"/>
</dbReference>
<sequence length="548" mass="58929">MPLDEEGAKWSCEPCIRGHRSSKCQHFDRLMMKVPKAGRPLAKCPHPKGTCSCQKIYAFMVRIPKGSTCLCRPLYQVPMPGSEPGQSSGKVSPKSSPPLSGAQSSIGPLPAGGPPNRVQKRSKRQNSIQSSSETVAKGLAALSEASEETRKEAAKPTPRHADVHTPTSTSSCHMPIVPIEAYRHNPIPVRTDYVHRPLSIPSTNSYSTSTTTFQQNDGGFPQGPAPSIPQCPAPCCSKAENSDSDGTGAKNTARQLRNPALGYPSTQESYTFGSFGQEPLMLPKHAGPRKETPSSLISRTSNMSAVSMTAFSNPFSLPNVSYSGPHVSPNDAGRSSLTQNVSSNSSNPFPQNYFGLESQPGHNCGCGDGCQCLGCASHPFNETTRHYIQEMGYMMTFGNDDEGDNQPKSPYGTHDFSKTFESNSYQPSTFGQNNSHEHFSGDLTNQPVTSLVNDAALPSPVLYGQNYERLMEPTAYYTLEYSVGMPDLALCTNIMGTCQCGISCKCIGCLTHDGHNGVSLEPSPPPERSTDSLTPATDKCASQTQPTR</sequence>
<accession>A0AAF0IJB7</accession>
<dbReference type="InterPro" id="IPR001083">
    <property type="entry name" value="Cu_fist_DNA-bd_dom"/>
</dbReference>